<evidence type="ECO:0000259" key="15">
    <source>
        <dbReference type="PROSITE" id="PS50110"/>
    </source>
</evidence>
<evidence type="ECO:0000256" key="11">
    <source>
        <dbReference type="PROSITE-ProRule" id="PRU00169"/>
    </source>
</evidence>
<evidence type="ECO:0000256" key="9">
    <source>
        <dbReference type="ARBA" id="ARBA00064003"/>
    </source>
</evidence>
<dbReference type="SUPFAM" id="SSF47384">
    <property type="entry name" value="Homodimeric domain of signal transducing histidine kinase"/>
    <property type="match status" value="1"/>
</dbReference>
<dbReference type="SMART" id="SM00448">
    <property type="entry name" value="REC"/>
    <property type="match status" value="1"/>
</dbReference>
<dbReference type="Gene3D" id="3.30.565.10">
    <property type="entry name" value="Histidine kinase-like ATPase, C-terminal domain"/>
    <property type="match status" value="1"/>
</dbReference>
<gene>
    <name evidence="16" type="ORF">AZI86_08090</name>
</gene>
<keyword evidence="3 11" id="KW-0597">Phosphoprotein</keyword>
<dbReference type="InterPro" id="IPR003594">
    <property type="entry name" value="HATPase_dom"/>
</dbReference>
<protein>
    <recommendedName>
        <fullName evidence="10">Sensory/regulatory protein RpfC</fullName>
        <ecNumber evidence="2">2.7.13.3</ecNumber>
    </recommendedName>
</protein>
<feature type="domain" description="Histidine kinase" evidence="14">
    <location>
        <begin position="181"/>
        <end position="400"/>
    </location>
</feature>
<keyword evidence="13" id="KW-0472">Membrane</keyword>
<keyword evidence="6" id="KW-0418">Kinase</keyword>
<keyword evidence="5" id="KW-0547">Nucleotide-binding</keyword>
<evidence type="ECO:0000313" key="16">
    <source>
        <dbReference type="EMBL" id="KYG66972.1"/>
    </source>
</evidence>
<dbReference type="FunFam" id="1.10.287.130:FF:000002">
    <property type="entry name" value="Two-component osmosensing histidine kinase"/>
    <property type="match status" value="1"/>
</dbReference>
<dbReference type="InterPro" id="IPR004358">
    <property type="entry name" value="Sig_transdc_His_kin-like_C"/>
</dbReference>
<dbReference type="PRINTS" id="PR00344">
    <property type="entry name" value="BCTRLSENSOR"/>
</dbReference>
<comment type="catalytic activity">
    <reaction evidence="1">
        <text>ATP + protein L-histidine = ADP + protein N-phospho-L-histidine.</text>
        <dbReference type="EC" id="2.7.13.3"/>
    </reaction>
</comment>
<name>A0A150WR56_BDEBC</name>
<dbReference type="OrthoDB" id="5287409at2"/>
<dbReference type="SMART" id="SM00387">
    <property type="entry name" value="HATPase_c"/>
    <property type="match status" value="1"/>
</dbReference>
<dbReference type="InterPro" id="IPR001789">
    <property type="entry name" value="Sig_transdc_resp-reg_receiver"/>
</dbReference>
<keyword evidence="12" id="KW-0175">Coiled coil</keyword>
<dbReference type="EC" id="2.7.13.3" evidence="2"/>
<dbReference type="CDD" id="cd00082">
    <property type="entry name" value="HisKA"/>
    <property type="match status" value="1"/>
</dbReference>
<sequence>MNGSRNRILFFVSVLLLVGVISVTSIFGYISLTSYFVSILFLVGFVITSVYLRRHVFIPLHELSVSLKTLTSRNAAFLKAHPQARGSLKEVYDGCVSLSQALNELKESKDLLEKQTLTYRNSLVTTEAQIKELEKTLANQRGLYKEAQIKIGELRRIENNLILERDAALRNSQAKSEFLAKMSHEIRTPMNAMLGMADLLKDTKLNADQEYYVTIFGKAGEVLLTLVNDILDLSKIEAGEVTIENIPFDLTSLLMDVEDIMRPRAQTKGLNYSSSIHHGIASTLSGDPHKLRQVLINLVGNALKFTEKGSVTLSVSKSPSRKDTLLFSVSDTGLGIPSERQSLIFQKFSQADNSIHRRFGGTGLGLAISKSLIELMGGQIWFKSHEGRGTTFYFTLPHHEQTLSPAIKPFTMERENLDFAPTSEVAAKASEKRLRILVADDTEDNRTLFTHYLKNEPYEIIEAHNGLEAIDKIKSTEFDIVFMDVQMPELDGYAATHSIREWETEQHRRPTPIIALTAHALSEDRQKSLQAGCNDHIAKPFKKETLVKVINRYSV</sequence>
<keyword evidence="4" id="KW-0808">Transferase</keyword>
<evidence type="ECO:0000256" key="4">
    <source>
        <dbReference type="ARBA" id="ARBA00022679"/>
    </source>
</evidence>
<proteinExistence type="predicted"/>
<dbReference type="GO" id="GO:0005524">
    <property type="term" value="F:ATP binding"/>
    <property type="evidence" value="ECO:0007669"/>
    <property type="project" value="UniProtKB-KW"/>
</dbReference>
<keyword evidence="8" id="KW-0902">Two-component regulatory system</keyword>
<dbReference type="Gene3D" id="1.10.287.130">
    <property type="match status" value="1"/>
</dbReference>
<evidence type="ECO:0000256" key="8">
    <source>
        <dbReference type="ARBA" id="ARBA00023012"/>
    </source>
</evidence>
<evidence type="ECO:0000259" key="14">
    <source>
        <dbReference type="PROSITE" id="PS50109"/>
    </source>
</evidence>
<reference evidence="16 17" key="1">
    <citation type="submission" date="2016-03" db="EMBL/GenBank/DDBJ databases">
        <authorList>
            <person name="Ploux O."/>
        </authorList>
    </citation>
    <scope>NUCLEOTIDE SEQUENCE [LARGE SCALE GENOMIC DNA]</scope>
    <source>
        <strain evidence="16 17">R0</strain>
    </source>
</reference>
<dbReference type="CDD" id="cd16922">
    <property type="entry name" value="HATPase_EvgS-ArcB-TorS-like"/>
    <property type="match status" value="1"/>
</dbReference>
<keyword evidence="7" id="KW-0067">ATP-binding</keyword>
<evidence type="ECO:0000256" key="2">
    <source>
        <dbReference type="ARBA" id="ARBA00012438"/>
    </source>
</evidence>
<keyword evidence="13" id="KW-1133">Transmembrane helix</keyword>
<dbReference type="Pfam" id="PF00512">
    <property type="entry name" value="HisKA"/>
    <property type="match status" value="1"/>
</dbReference>
<dbReference type="Pfam" id="PF02518">
    <property type="entry name" value="HATPase_c"/>
    <property type="match status" value="1"/>
</dbReference>
<dbReference type="InterPro" id="IPR005467">
    <property type="entry name" value="His_kinase_dom"/>
</dbReference>
<dbReference type="Gene3D" id="3.40.50.2300">
    <property type="match status" value="1"/>
</dbReference>
<dbReference type="SUPFAM" id="SSF55874">
    <property type="entry name" value="ATPase domain of HSP90 chaperone/DNA topoisomerase II/histidine kinase"/>
    <property type="match status" value="1"/>
</dbReference>
<evidence type="ECO:0000256" key="3">
    <source>
        <dbReference type="ARBA" id="ARBA00022553"/>
    </source>
</evidence>
<dbReference type="GO" id="GO:0000155">
    <property type="term" value="F:phosphorelay sensor kinase activity"/>
    <property type="evidence" value="ECO:0007669"/>
    <property type="project" value="InterPro"/>
</dbReference>
<evidence type="ECO:0000256" key="1">
    <source>
        <dbReference type="ARBA" id="ARBA00000085"/>
    </source>
</evidence>
<evidence type="ECO:0000256" key="6">
    <source>
        <dbReference type="ARBA" id="ARBA00022777"/>
    </source>
</evidence>
<dbReference type="AlphaFoldDB" id="A0A150WR56"/>
<dbReference type="SMART" id="SM00388">
    <property type="entry name" value="HisKA"/>
    <property type="match status" value="1"/>
</dbReference>
<accession>A0A150WR56</accession>
<dbReference type="CDD" id="cd17546">
    <property type="entry name" value="REC_hyHK_CKI1_RcsC-like"/>
    <property type="match status" value="1"/>
</dbReference>
<feature type="transmembrane region" description="Helical" evidence="13">
    <location>
        <begin position="32"/>
        <end position="52"/>
    </location>
</feature>
<dbReference type="Pfam" id="PF00072">
    <property type="entry name" value="Response_reg"/>
    <property type="match status" value="1"/>
</dbReference>
<dbReference type="PANTHER" id="PTHR45339">
    <property type="entry name" value="HYBRID SIGNAL TRANSDUCTION HISTIDINE KINASE J"/>
    <property type="match status" value="1"/>
</dbReference>
<evidence type="ECO:0000256" key="7">
    <source>
        <dbReference type="ARBA" id="ARBA00022840"/>
    </source>
</evidence>
<dbReference type="FunFam" id="3.30.565.10:FF:000010">
    <property type="entry name" value="Sensor histidine kinase RcsC"/>
    <property type="match status" value="1"/>
</dbReference>
<feature type="domain" description="Response regulatory" evidence="15">
    <location>
        <begin position="435"/>
        <end position="554"/>
    </location>
</feature>
<dbReference type="Proteomes" id="UP000075320">
    <property type="component" value="Unassembled WGS sequence"/>
</dbReference>
<feature type="modified residue" description="4-aspartylphosphate" evidence="11">
    <location>
        <position position="484"/>
    </location>
</feature>
<keyword evidence="13" id="KW-0812">Transmembrane</keyword>
<dbReference type="SUPFAM" id="SSF52172">
    <property type="entry name" value="CheY-like"/>
    <property type="match status" value="1"/>
</dbReference>
<dbReference type="PROSITE" id="PS50110">
    <property type="entry name" value="RESPONSE_REGULATORY"/>
    <property type="match status" value="1"/>
</dbReference>
<dbReference type="PANTHER" id="PTHR45339:SF1">
    <property type="entry name" value="HYBRID SIGNAL TRANSDUCTION HISTIDINE KINASE J"/>
    <property type="match status" value="1"/>
</dbReference>
<dbReference type="InterPro" id="IPR036890">
    <property type="entry name" value="HATPase_C_sf"/>
</dbReference>
<evidence type="ECO:0000256" key="13">
    <source>
        <dbReference type="SAM" id="Phobius"/>
    </source>
</evidence>
<dbReference type="PROSITE" id="PS50109">
    <property type="entry name" value="HIS_KIN"/>
    <property type="match status" value="1"/>
</dbReference>
<keyword evidence="17" id="KW-1185">Reference proteome</keyword>
<dbReference type="InterPro" id="IPR003661">
    <property type="entry name" value="HisK_dim/P_dom"/>
</dbReference>
<evidence type="ECO:0000256" key="10">
    <source>
        <dbReference type="ARBA" id="ARBA00068150"/>
    </source>
</evidence>
<evidence type="ECO:0000256" key="12">
    <source>
        <dbReference type="SAM" id="Coils"/>
    </source>
</evidence>
<comment type="caution">
    <text evidence="16">The sequence shown here is derived from an EMBL/GenBank/DDBJ whole genome shotgun (WGS) entry which is preliminary data.</text>
</comment>
<evidence type="ECO:0000256" key="5">
    <source>
        <dbReference type="ARBA" id="ARBA00022741"/>
    </source>
</evidence>
<dbReference type="InterPro" id="IPR036097">
    <property type="entry name" value="HisK_dim/P_sf"/>
</dbReference>
<organism evidence="16 17">
    <name type="scientific">Bdellovibrio bacteriovorus</name>
    <dbReference type="NCBI Taxonomy" id="959"/>
    <lineage>
        <taxon>Bacteria</taxon>
        <taxon>Pseudomonadati</taxon>
        <taxon>Bdellovibrionota</taxon>
        <taxon>Bdellovibrionia</taxon>
        <taxon>Bdellovibrionales</taxon>
        <taxon>Pseudobdellovibrionaceae</taxon>
        <taxon>Bdellovibrio</taxon>
    </lineage>
</organism>
<feature type="coiled-coil region" evidence="12">
    <location>
        <begin position="95"/>
        <end position="150"/>
    </location>
</feature>
<evidence type="ECO:0000313" key="17">
    <source>
        <dbReference type="Proteomes" id="UP000075320"/>
    </source>
</evidence>
<dbReference type="EMBL" id="LUKE01000001">
    <property type="protein sequence ID" value="KYG66972.1"/>
    <property type="molecule type" value="Genomic_DNA"/>
</dbReference>
<dbReference type="RefSeq" id="WP_061834549.1">
    <property type="nucleotide sequence ID" value="NZ_LUKE01000001.1"/>
</dbReference>
<comment type="subunit">
    <text evidence="9">At low DSF concentrations, interacts with RpfF.</text>
</comment>
<dbReference type="InterPro" id="IPR011006">
    <property type="entry name" value="CheY-like_superfamily"/>
</dbReference>